<protein>
    <submittedName>
        <fullName evidence="1">Uncharacterized protein</fullName>
    </submittedName>
</protein>
<proteinExistence type="predicted"/>
<reference evidence="1 2" key="1">
    <citation type="journal article" date="2022" name="Hortic Res">
        <title>A haplotype resolved chromosomal level avocado genome allows analysis of novel avocado genes.</title>
        <authorList>
            <person name="Nath O."/>
            <person name="Fletcher S.J."/>
            <person name="Hayward A."/>
            <person name="Shaw L.M."/>
            <person name="Masouleh A.K."/>
            <person name="Furtado A."/>
            <person name="Henry R.J."/>
            <person name="Mitter N."/>
        </authorList>
    </citation>
    <scope>NUCLEOTIDE SEQUENCE [LARGE SCALE GENOMIC DNA]</scope>
    <source>
        <strain evidence="2">cv. Hass</strain>
    </source>
</reference>
<dbReference type="Proteomes" id="UP001234297">
    <property type="component" value="Chromosome 12"/>
</dbReference>
<comment type="caution">
    <text evidence="1">The sequence shown here is derived from an EMBL/GenBank/DDBJ whole genome shotgun (WGS) entry which is preliminary data.</text>
</comment>
<evidence type="ECO:0000313" key="1">
    <source>
        <dbReference type="EMBL" id="KAJ8616122.1"/>
    </source>
</evidence>
<keyword evidence="2" id="KW-1185">Reference proteome</keyword>
<gene>
    <name evidence="1" type="ORF">MRB53_035494</name>
</gene>
<evidence type="ECO:0000313" key="2">
    <source>
        <dbReference type="Proteomes" id="UP001234297"/>
    </source>
</evidence>
<name>A0ACC2K4T9_PERAE</name>
<accession>A0ACC2K4T9</accession>
<dbReference type="EMBL" id="CM056820">
    <property type="protein sequence ID" value="KAJ8616122.1"/>
    <property type="molecule type" value="Genomic_DNA"/>
</dbReference>
<organism evidence="1 2">
    <name type="scientific">Persea americana</name>
    <name type="common">Avocado</name>
    <dbReference type="NCBI Taxonomy" id="3435"/>
    <lineage>
        <taxon>Eukaryota</taxon>
        <taxon>Viridiplantae</taxon>
        <taxon>Streptophyta</taxon>
        <taxon>Embryophyta</taxon>
        <taxon>Tracheophyta</taxon>
        <taxon>Spermatophyta</taxon>
        <taxon>Magnoliopsida</taxon>
        <taxon>Magnoliidae</taxon>
        <taxon>Laurales</taxon>
        <taxon>Lauraceae</taxon>
        <taxon>Persea</taxon>
    </lineage>
</organism>
<sequence length="156" mass="17014">MDGAKPVATPMATTGGNLSRFSTSPSMSNPSEFHSTGLEKRSTEHARRAPVTSTPLSSPSPLCHNRFKYDPCSEHQRRISSRFTAQTWVGSHRGGSGSVAGVPWCVVSFLANGSYSMYLDENKQLILQILDNQSSGKLSECAERLKYSHLKPARLA</sequence>